<dbReference type="OMA" id="PNFWLKL"/>
<dbReference type="InterPro" id="IPR012678">
    <property type="entry name" value="Ribosomal_uL23/eL15/eS24_sf"/>
</dbReference>
<evidence type="ECO:0000313" key="10">
    <source>
        <dbReference type="Proteomes" id="UP000494040"/>
    </source>
</evidence>
<dbReference type="Proteomes" id="UP000494040">
    <property type="component" value="Unassembled WGS sequence"/>
</dbReference>
<evidence type="ECO:0000313" key="9">
    <source>
        <dbReference type="EnsemblMetazoa" id="XP_014255137.1"/>
    </source>
</evidence>
<dbReference type="GO" id="GO:0005762">
    <property type="term" value="C:mitochondrial large ribosomal subunit"/>
    <property type="evidence" value="ECO:0007669"/>
    <property type="project" value="TreeGrafter"/>
</dbReference>
<evidence type="ECO:0000256" key="4">
    <source>
        <dbReference type="ARBA" id="ARBA00023128"/>
    </source>
</evidence>
<evidence type="ECO:0000256" key="8">
    <source>
        <dbReference type="ARBA" id="ARBA00041375"/>
    </source>
</evidence>
<dbReference type="OrthoDB" id="275582at2759"/>
<dbReference type="Pfam" id="PF00276">
    <property type="entry name" value="Ribosomal_L23"/>
    <property type="match status" value="1"/>
</dbReference>
<dbReference type="KEGG" id="clec:106669847"/>
<accession>A0A8I6RZ24</accession>
<dbReference type="EnsemblMetazoa" id="XM_014399651.2">
    <property type="protein sequence ID" value="XP_014255137.1"/>
    <property type="gene ID" value="LOC106669847"/>
</dbReference>
<evidence type="ECO:0000256" key="7">
    <source>
        <dbReference type="ARBA" id="ARBA00039977"/>
    </source>
</evidence>
<comment type="similarity">
    <text evidence="2">Belongs to the universal ribosomal protein uL23 family.</text>
</comment>
<evidence type="ECO:0000256" key="2">
    <source>
        <dbReference type="ARBA" id="ARBA00006700"/>
    </source>
</evidence>
<comment type="subcellular location">
    <subcellularLocation>
        <location evidence="1">Mitochondrion</location>
    </subcellularLocation>
</comment>
<evidence type="ECO:0000256" key="6">
    <source>
        <dbReference type="ARBA" id="ARBA00038782"/>
    </source>
</evidence>
<comment type="subunit">
    <text evidence="6">Component of the mitochondrial ribosome large subunit (39S) which comprises a 16S rRNA and about 50 distinct proteins.</text>
</comment>
<dbReference type="GO" id="GO:0032543">
    <property type="term" value="P:mitochondrial translation"/>
    <property type="evidence" value="ECO:0007669"/>
    <property type="project" value="TreeGrafter"/>
</dbReference>
<dbReference type="PANTHER" id="PTHR12059">
    <property type="entry name" value="RIBOSOMAL PROTEIN L23-RELATED"/>
    <property type="match status" value="1"/>
</dbReference>
<reference evidence="9" key="1">
    <citation type="submission" date="2022-01" db="UniProtKB">
        <authorList>
            <consortium name="EnsemblMetazoa"/>
        </authorList>
    </citation>
    <scope>IDENTIFICATION</scope>
</reference>
<dbReference type="SUPFAM" id="SSF54189">
    <property type="entry name" value="Ribosomal proteins S24e, L23 and L15e"/>
    <property type="match status" value="1"/>
</dbReference>
<dbReference type="InterPro" id="IPR013025">
    <property type="entry name" value="Ribosomal_uL23-like"/>
</dbReference>
<keyword evidence="10" id="KW-1185">Reference proteome</keyword>
<evidence type="ECO:0000256" key="5">
    <source>
        <dbReference type="ARBA" id="ARBA00023274"/>
    </source>
</evidence>
<dbReference type="GO" id="GO:0003735">
    <property type="term" value="F:structural constituent of ribosome"/>
    <property type="evidence" value="ECO:0007669"/>
    <property type="project" value="InterPro"/>
</dbReference>
<keyword evidence="3" id="KW-0689">Ribosomal protein</keyword>
<dbReference type="Gene3D" id="3.30.70.330">
    <property type="match status" value="1"/>
</dbReference>
<keyword evidence="5" id="KW-0687">Ribonucleoprotein</keyword>
<sequence length="151" mass="17935">MSTRWYPIYQKGNPQLRIFLPDFWLKLIKPHHKQPKNVVQFMAPTEMSDVDIKNYLEKIYKVPVAHVESKIEEGELKRQRVKGYVIKGPDFRRAFVTLLDGNTFEFPNICQEKEKEEESEYKKLQKEMADSYKVFKEKNKSHPGIPGWFGI</sequence>
<proteinExistence type="inferred from homology"/>
<evidence type="ECO:0000256" key="1">
    <source>
        <dbReference type="ARBA" id="ARBA00004173"/>
    </source>
</evidence>
<keyword evidence="4" id="KW-0496">Mitochondrion</keyword>
<organism evidence="9 10">
    <name type="scientific">Cimex lectularius</name>
    <name type="common">Bed bug</name>
    <name type="synonym">Acanthia lectularia</name>
    <dbReference type="NCBI Taxonomy" id="79782"/>
    <lineage>
        <taxon>Eukaryota</taxon>
        <taxon>Metazoa</taxon>
        <taxon>Ecdysozoa</taxon>
        <taxon>Arthropoda</taxon>
        <taxon>Hexapoda</taxon>
        <taxon>Insecta</taxon>
        <taxon>Pterygota</taxon>
        <taxon>Neoptera</taxon>
        <taxon>Paraneoptera</taxon>
        <taxon>Hemiptera</taxon>
        <taxon>Heteroptera</taxon>
        <taxon>Panheteroptera</taxon>
        <taxon>Cimicomorpha</taxon>
        <taxon>Cimicidae</taxon>
        <taxon>Cimex</taxon>
    </lineage>
</organism>
<evidence type="ECO:0000256" key="3">
    <source>
        <dbReference type="ARBA" id="ARBA00022980"/>
    </source>
</evidence>
<dbReference type="FunFam" id="3.30.70.330:FF:000284">
    <property type="entry name" value="39S ribosomal protein L23, mitochondrial"/>
    <property type="match status" value="1"/>
</dbReference>
<dbReference type="InterPro" id="IPR012677">
    <property type="entry name" value="Nucleotide-bd_a/b_plait_sf"/>
</dbReference>
<name>A0A8I6RZ24_CIMLE</name>
<dbReference type="AlphaFoldDB" id="A0A8I6RZ24"/>
<gene>
    <name evidence="9" type="primary">106669847</name>
</gene>
<protein>
    <recommendedName>
        <fullName evidence="7">Large ribosomal subunit protein uL23m</fullName>
    </recommendedName>
    <alternativeName>
        <fullName evidence="8">39S ribosomal protein L23, mitochondrial</fullName>
    </alternativeName>
</protein>
<dbReference type="PANTHER" id="PTHR12059:SF5">
    <property type="entry name" value="LARGE RIBOSOMAL SUBUNIT PROTEIN UL23M"/>
    <property type="match status" value="1"/>
</dbReference>